<dbReference type="PANTHER" id="PTHR36749:SF1">
    <property type="entry name" value="F7O18.3 PROTEIN"/>
    <property type="match status" value="1"/>
</dbReference>
<evidence type="ECO:0000313" key="2">
    <source>
        <dbReference type="EMBL" id="CAD8221994.1"/>
    </source>
</evidence>
<protein>
    <submittedName>
        <fullName evidence="2">Uncharacterized protein</fullName>
    </submittedName>
</protein>
<proteinExistence type="predicted"/>
<organism evidence="2">
    <name type="scientific">Ostreococcus sp. 'lucimarinus'</name>
    <dbReference type="NCBI Taxonomy" id="242159"/>
    <lineage>
        <taxon>Eukaryota</taxon>
        <taxon>Viridiplantae</taxon>
        <taxon>Chlorophyta</taxon>
        <taxon>Mamiellophyceae</taxon>
        <taxon>Mamiellales</taxon>
        <taxon>Bathycoccaceae</taxon>
        <taxon>Ostreococcus</taxon>
    </lineage>
</organism>
<dbReference type="PANTHER" id="PTHR36749">
    <property type="entry name" value="F7O18.3 PROTEIN"/>
    <property type="match status" value="1"/>
</dbReference>
<name>A0A7R9T1M5_9CHLO</name>
<accession>A0A7R9T1M5</accession>
<dbReference type="EMBL" id="HBDX01003139">
    <property type="protein sequence ID" value="CAD8221994.1"/>
    <property type="molecule type" value="Transcribed_RNA"/>
</dbReference>
<feature type="compositionally biased region" description="Basic and acidic residues" evidence="1">
    <location>
        <begin position="21"/>
        <end position="54"/>
    </location>
</feature>
<gene>
    <name evidence="2" type="ORF">OLUC0939_LOCUS2716</name>
</gene>
<reference evidence="2" key="1">
    <citation type="submission" date="2021-01" db="EMBL/GenBank/DDBJ databases">
        <authorList>
            <person name="Corre E."/>
            <person name="Pelletier E."/>
            <person name="Niang G."/>
            <person name="Scheremetjew M."/>
            <person name="Finn R."/>
            <person name="Kale V."/>
            <person name="Holt S."/>
            <person name="Cochrane G."/>
            <person name="Meng A."/>
            <person name="Brown T."/>
            <person name="Cohen L."/>
        </authorList>
    </citation>
    <scope>NUCLEOTIDE SEQUENCE</scope>
    <source>
        <strain evidence="2">Clade-A-BCC118000</strain>
    </source>
</reference>
<dbReference type="AlphaFoldDB" id="A0A7R9T1M5"/>
<evidence type="ECO:0000256" key="1">
    <source>
        <dbReference type="SAM" id="MobiDB-lite"/>
    </source>
</evidence>
<feature type="region of interest" description="Disordered" evidence="1">
    <location>
        <begin position="1"/>
        <end position="54"/>
    </location>
</feature>
<feature type="region of interest" description="Disordered" evidence="1">
    <location>
        <begin position="332"/>
        <end position="362"/>
    </location>
</feature>
<sequence>MGLYDDLPDAKPRATTASTARDGDASDDASIRDAKRAKRATGDAGERSEDAQKVQLRDDATVAAPSKAATTKDALQRIAQHLLKPEKFVKASGLLKKLLMSEACDRGDAKALFACLENAMTPTPKARALRAETRLDYEELFEIVAAFSPLIFNAKQKRKLEVWSTYARRINALRTDDSFEFTKAVKAIQEVVDRVDSYVEPPGVIEDDDIEIPPAPEGASEEEAMEMATQYARSIKAERAAEIEQLAVVDELREALIDALEFASSLYGRTWSQTTIDMMSNFFHERRPKFSPTSQERIVKIWDDLRKKKHARSLTSAGDKVSMTSFERDQARAAGSQVSARGSIGAENVKDGRGESAAKMLG</sequence>